<evidence type="ECO:0000313" key="8">
    <source>
        <dbReference type="EMBL" id="MBC8537163.1"/>
    </source>
</evidence>
<feature type="transmembrane region" description="Helical" evidence="7">
    <location>
        <begin position="48"/>
        <end position="68"/>
    </location>
</feature>
<dbReference type="EMBL" id="JACRSP010000005">
    <property type="protein sequence ID" value="MBC8537163.1"/>
    <property type="molecule type" value="Genomic_DNA"/>
</dbReference>
<dbReference type="RefSeq" id="WP_249301514.1">
    <property type="nucleotide sequence ID" value="NZ_JACRSP010000005.1"/>
</dbReference>
<dbReference type="AlphaFoldDB" id="A0A926DFF6"/>
<comment type="caution">
    <text evidence="8">The sequence shown here is derived from an EMBL/GenBank/DDBJ whole genome shotgun (WGS) entry which is preliminary data.</text>
</comment>
<evidence type="ECO:0000256" key="6">
    <source>
        <dbReference type="ARBA" id="ARBA00023136"/>
    </source>
</evidence>
<dbReference type="PANTHER" id="PTHR43663:SF1">
    <property type="entry name" value="CHROMATE TRANSPORTER"/>
    <property type="match status" value="1"/>
</dbReference>
<keyword evidence="6 7" id="KW-0472">Membrane</keyword>
<dbReference type="GO" id="GO:0015109">
    <property type="term" value="F:chromate transmembrane transporter activity"/>
    <property type="evidence" value="ECO:0007669"/>
    <property type="project" value="InterPro"/>
</dbReference>
<dbReference type="GO" id="GO:0005886">
    <property type="term" value="C:plasma membrane"/>
    <property type="evidence" value="ECO:0007669"/>
    <property type="project" value="UniProtKB-SubCell"/>
</dbReference>
<evidence type="ECO:0000256" key="4">
    <source>
        <dbReference type="ARBA" id="ARBA00022692"/>
    </source>
</evidence>
<sequence>MNKYLDLFLTFNRIGALTFGGGYAMMPMLQKEVIEKKKWATEEEVMDYYALGQCAPGVIAVNTSVFIGNQVGGVFGGISAALGVVCPSLIIIMVIAAFIQNFIHLDVVQYAFAGVRVAVAVLVVNAILKMWKAGVKDLIAFCVFAVAFALTLFTDVSPILIVVGSIVIGIVVKGIASGRKAGGSK</sequence>
<dbReference type="PANTHER" id="PTHR43663">
    <property type="entry name" value="CHROMATE TRANSPORT PROTEIN-RELATED"/>
    <property type="match status" value="1"/>
</dbReference>
<gene>
    <name evidence="8" type="ORF">H8695_10740</name>
</gene>
<evidence type="ECO:0000256" key="1">
    <source>
        <dbReference type="ARBA" id="ARBA00004651"/>
    </source>
</evidence>
<accession>A0A926DFF6</accession>
<comment type="similarity">
    <text evidence="2">Belongs to the chromate ion transporter (CHR) (TC 2.A.51) family.</text>
</comment>
<name>A0A926DFF6_9FIRM</name>
<feature type="transmembrane region" description="Helical" evidence="7">
    <location>
        <begin position="135"/>
        <end position="153"/>
    </location>
</feature>
<evidence type="ECO:0000256" key="2">
    <source>
        <dbReference type="ARBA" id="ARBA00005262"/>
    </source>
</evidence>
<keyword evidence="5 7" id="KW-1133">Transmembrane helix</keyword>
<feature type="transmembrane region" description="Helical" evidence="7">
    <location>
        <begin position="109"/>
        <end position="128"/>
    </location>
</feature>
<evidence type="ECO:0000313" key="9">
    <source>
        <dbReference type="Proteomes" id="UP000620366"/>
    </source>
</evidence>
<feature type="transmembrane region" description="Helical" evidence="7">
    <location>
        <begin position="7"/>
        <end position="28"/>
    </location>
</feature>
<comment type="subcellular location">
    <subcellularLocation>
        <location evidence="1">Cell membrane</location>
        <topology evidence="1">Multi-pass membrane protein</topology>
    </subcellularLocation>
</comment>
<dbReference type="Pfam" id="PF02417">
    <property type="entry name" value="Chromate_transp"/>
    <property type="match status" value="1"/>
</dbReference>
<proteinExistence type="inferred from homology"/>
<dbReference type="Proteomes" id="UP000620366">
    <property type="component" value="Unassembled WGS sequence"/>
</dbReference>
<protein>
    <submittedName>
        <fullName evidence="8">Chromate transporter</fullName>
    </submittedName>
</protein>
<feature type="transmembrane region" description="Helical" evidence="7">
    <location>
        <begin position="80"/>
        <end position="103"/>
    </location>
</feature>
<evidence type="ECO:0000256" key="7">
    <source>
        <dbReference type="SAM" id="Phobius"/>
    </source>
</evidence>
<keyword evidence="3" id="KW-1003">Cell membrane</keyword>
<evidence type="ECO:0000256" key="3">
    <source>
        <dbReference type="ARBA" id="ARBA00022475"/>
    </source>
</evidence>
<keyword evidence="9" id="KW-1185">Reference proteome</keyword>
<evidence type="ECO:0000256" key="5">
    <source>
        <dbReference type="ARBA" id="ARBA00022989"/>
    </source>
</evidence>
<dbReference type="InterPro" id="IPR052518">
    <property type="entry name" value="CHR_Transporter"/>
</dbReference>
<dbReference type="InterPro" id="IPR003370">
    <property type="entry name" value="Chromate_transpt"/>
</dbReference>
<keyword evidence="4 7" id="KW-0812">Transmembrane</keyword>
<reference evidence="8" key="1">
    <citation type="submission" date="2020-08" db="EMBL/GenBank/DDBJ databases">
        <title>Genome public.</title>
        <authorList>
            <person name="Liu C."/>
            <person name="Sun Q."/>
        </authorList>
    </citation>
    <scope>NUCLEOTIDE SEQUENCE</scope>
    <source>
        <strain evidence="8">BX7</strain>
    </source>
</reference>
<organism evidence="8 9">
    <name type="scientific">Feifania hominis</name>
    <dbReference type="NCBI Taxonomy" id="2763660"/>
    <lineage>
        <taxon>Bacteria</taxon>
        <taxon>Bacillati</taxon>
        <taxon>Bacillota</taxon>
        <taxon>Clostridia</taxon>
        <taxon>Eubacteriales</taxon>
        <taxon>Feifaniaceae</taxon>
        <taxon>Feifania</taxon>
    </lineage>
</organism>